<dbReference type="AlphaFoldDB" id="A0A0E9WPS5"/>
<name>A0A0E9WPS5_ANGAN</name>
<dbReference type="EMBL" id="GBXM01016158">
    <property type="protein sequence ID" value="JAH92419.1"/>
    <property type="molecule type" value="Transcribed_RNA"/>
</dbReference>
<organism evidence="1">
    <name type="scientific">Anguilla anguilla</name>
    <name type="common">European freshwater eel</name>
    <name type="synonym">Muraena anguilla</name>
    <dbReference type="NCBI Taxonomy" id="7936"/>
    <lineage>
        <taxon>Eukaryota</taxon>
        <taxon>Metazoa</taxon>
        <taxon>Chordata</taxon>
        <taxon>Craniata</taxon>
        <taxon>Vertebrata</taxon>
        <taxon>Euteleostomi</taxon>
        <taxon>Actinopterygii</taxon>
        <taxon>Neopterygii</taxon>
        <taxon>Teleostei</taxon>
        <taxon>Anguilliformes</taxon>
        <taxon>Anguillidae</taxon>
        <taxon>Anguilla</taxon>
    </lineage>
</organism>
<evidence type="ECO:0000313" key="1">
    <source>
        <dbReference type="EMBL" id="JAH92419.1"/>
    </source>
</evidence>
<protein>
    <submittedName>
        <fullName evidence="1">Uncharacterized protein</fullName>
    </submittedName>
</protein>
<accession>A0A0E9WPS5</accession>
<reference evidence="1" key="2">
    <citation type="journal article" date="2015" name="Fish Shellfish Immunol.">
        <title>Early steps in the European eel (Anguilla anguilla)-Vibrio vulnificus interaction in the gills: Role of the RtxA13 toxin.</title>
        <authorList>
            <person name="Callol A."/>
            <person name="Pajuelo D."/>
            <person name="Ebbesson L."/>
            <person name="Teles M."/>
            <person name="MacKenzie S."/>
            <person name="Amaro C."/>
        </authorList>
    </citation>
    <scope>NUCLEOTIDE SEQUENCE</scope>
</reference>
<proteinExistence type="predicted"/>
<reference evidence="1" key="1">
    <citation type="submission" date="2014-11" db="EMBL/GenBank/DDBJ databases">
        <authorList>
            <person name="Amaro Gonzalez C."/>
        </authorList>
    </citation>
    <scope>NUCLEOTIDE SEQUENCE</scope>
</reference>
<sequence>MFASHIWVTCSANHGRFIKHSHMPGPMPSIITQVRLECEKSQVLHLSK</sequence>